<name>K9UIJ0_CHAP6</name>
<dbReference type="AlphaFoldDB" id="K9UIJ0"/>
<protein>
    <submittedName>
        <fullName evidence="1">Uncharacterized protein</fullName>
    </submittedName>
</protein>
<dbReference type="HOGENOM" id="CLU_2680982_0_0_3"/>
<reference evidence="1 2" key="1">
    <citation type="submission" date="2012-05" db="EMBL/GenBank/DDBJ databases">
        <title>Finished chromosome of genome of Chamaesiphon sp. PCC 6605.</title>
        <authorList>
            <consortium name="US DOE Joint Genome Institute"/>
            <person name="Gugger M."/>
            <person name="Coursin T."/>
            <person name="Rippka R."/>
            <person name="Tandeau De Marsac N."/>
            <person name="Huntemann M."/>
            <person name="Wei C.-L."/>
            <person name="Han J."/>
            <person name="Detter J.C."/>
            <person name="Han C."/>
            <person name="Tapia R."/>
            <person name="Chen A."/>
            <person name="Kyrpides N."/>
            <person name="Mavromatis K."/>
            <person name="Markowitz V."/>
            <person name="Szeto E."/>
            <person name="Ivanova N."/>
            <person name="Pagani I."/>
            <person name="Pati A."/>
            <person name="Goodwin L."/>
            <person name="Nordberg H.P."/>
            <person name="Cantor M.N."/>
            <person name="Hua S.X."/>
            <person name="Woyke T."/>
            <person name="Kerfeld C.A."/>
        </authorList>
    </citation>
    <scope>NUCLEOTIDE SEQUENCE [LARGE SCALE GENOMIC DNA]</scope>
    <source>
        <strain evidence="2">ATCC 27169 / PCC 6605</strain>
    </source>
</reference>
<accession>K9UIJ0</accession>
<evidence type="ECO:0000313" key="2">
    <source>
        <dbReference type="Proteomes" id="UP000010366"/>
    </source>
</evidence>
<organism evidence="1 2">
    <name type="scientific">Chamaesiphon minutus (strain ATCC 27169 / PCC 6605)</name>
    <dbReference type="NCBI Taxonomy" id="1173020"/>
    <lineage>
        <taxon>Bacteria</taxon>
        <taxon>Bacillati</taxon>
        <taxon>Cyanobacteriota</taxon>
        <taxon>Cyanophyceae</taxon>
        <taxon>Gomontiellales</taxon>
        <taxon>Chamaesiphonaceae</taxon>
        <taxon>Chamaesiphon</taxon>
    </lineage>
</organism>
<keyword evidence="2" id="KW-1185">Reference proteome</keyword>
<dbReference type="KEGG" id="cmp:Cha6605_3960"/>
<dbReference type="Proteomes" id="UP000010366">
    <property type="component" value="Chromosome"/>
</dbReference>
<sequence>MVIVAAQNINSGSMTEATIRHSLSRFRLHFSMKAITLLGVDSRHYLVHLKQAAGIPRRTLSENDEINVENDAKS</sequence>
<evidence type="ECO:0000313" key="1">
    <source>
        <dbReference type="EMBL" id="AFY94922.1"/>
    </source>
</evidence>
<proteinExistence type="predicted"/>
<dbReference type="EMBL" id="CP003600">
    <property type="protein sequence ID" value="AFY94922.1"/>
    <property type="molecule type" value="Genomic_DNA"/>
</dbReference>
<gene>
    <name evidence="1" type="ORF">Cha6605_3960</name>
</gene>